<dbReference type="EMBL" id="PYGJ01000003">
    <property type="protein sequence ID" value="PSL20477.1"/>
    <property type="molecule type" value="Genomic_DNA"/>
</dbReference>
<feature type="transmembrane region" description="Helical" evidence="1">
    <location>
        <begin position="195"/>
        <end position="217"/>
    </location>
</feature>
<keyword evidence="1" id="KW-0472">Membrane</keyword>
<evidence type="ECO:0000256" key="1">
    <source>
        <dbReference type="SAM" id="Phobius"/>
    </source>
</evidence>
<comment type="caution">
    <text evidence="3">The sequence shown here is derived from an EMBL/GenBank/DDBJ whole genome shotgun (WGS) entry which is preliminary data.</text>
</comment>
<dbReference type="Pfam" id="PF02517">
    <property type="entry name" value="Rce1-like"/>
    <property type="match status" value="1"/>
</dbReference>
<keyword evidence="1" id="KW-0812">Transmembrane</keyword>
<dbReference type="OrthoDB" id="3693644at2"/>
<proteinExistence type="predicted"/>
<feature type="transmembrane region" description="Helical" evidence="1">
    <location>
        <begin position="138"/>
        <end position="156"/>
    </location>
</feature>
<protein>
    <submittedName>
        <fullName evidence="3">CAAX prenyl protease-like protein</fullName>
    </submittedName>
</protein>
<feature type="domain" description="CAAX prenyl protease 2/Lysostaphin resistance protein A-like" evidence="2">
    <location>
        <begin position="107"/>
        <end position="207"/>
    </location>
</feature>
<gene>
    <name evidence="3" type="ORF">CLV88_103120</name>
</gene>
<dbReference type="PANTHER" id="PTHR35797:SF1">
    <property type="entry name" value="PROTEASE"/>
    <property type="match status" value="1"/>
</dbReference>
<feature type="transmembrane region" description="Helical" evidence="1">
    <location>
        <begin position="33"/>
        <end position="55"/>
    </location>
</feature>
<reference evidence="3 4" key="1">
    <citation type="submission" date="2018-03" db="EMBL/GenBank/DDBJ databases">
        <title>Genomic Encyclopedia of Archaeal and Bacterial Type Strains, Phase II (KMG-II): from individual species to whole genera.</title>
        <authorList>
            <person name="Goeker M."/>
        </authorList>
    </citation>
    <scope>NUCLEOTIDE SEQUENCE [LARGE SCALE GENOMIC DNA]</scope>
    <source>
        <strain evidence="3 4">DSM 100673</strain>
    </source>
</reference>
<accession>A0A2P8FFI3</accession>
<name>A0A2P8FFI3_9RHOB</name>
<evidence type="ECO:0000313" key="3">
    <source>
        <dbReference type="EMBL" id="PSL20477.1"/>
    </source>
</evidence>
<dbReference type="InterPro" id="IPR003675">
    <property type="entry name" value="Rce1/LyrA-like_dom"/>
</dbReference>
<keyword evidence="3" id="KW-0645">Protease</keyword>
<evidence type="ECO:0000259" key="2">
    <source>
        <dbReference type="Pfam" id="PF02517"/>
    </source>
</evidence>
<dbReference type="PANTHER" id="PTHR35797">
    <property type="entry name" value="PROTEASE-RELATED"/>
    <property type="match status" value="1"/>
</dbReference>
<feature type="transmembrane region" description="Helical" evidence="1">
    <location>
        <begin position="168"/>
        <end position="188"/>
    </location>
</feature>
<dbReference type="Proteomes" id="UP000240418">
    <property type="component" value="Unassembled WGS sequence"/>
</dbReference>
<feature type="transmembrane region" description="Helical" evidence="1">
    <location>
        <begin position="106"/>
        <end position="126"/>
    </location>
</feature>
<feature type="transmembrane region" description="Helical" evidence="1">
    <location>
        <begin position="7"/>
        <end position="27"/>
    </location>
</feature>
<dbReference type="RefSeq" id="WP_106607707.1">
    <property type="nucleotide sequence ID" value="NZ_PYGJ01000003.1"/>
</dbReference>
<sequence length="256" mass="27931">MTHLPFLMLTFGISLTGFVCILFFPAARSPETAAGLPVWLVMVWGPSLAAIVLSLRDGQLVDLLIRVVRVSTVPPAAWFLVLAPILLLAILRPFAPEETQPLETGLLVSMIAFNLILGPLGEELGWRGFFQDRLNREIGWLEASLLIGAIWFVWHLPLWMIESPHSEIAISLFAGHVICYSIVIGGAYTISGGSILPAVLIHLTFNLASNFALFAGFRDPNAWFSASLGPYCVLSVIAIGLVYERTGKLGLSLFDT</sequence>
<keyword evidence="3" id="KW-0378">Hydrolase</keyword>
<feature type="transmembrane region" description="Helical" evidence="1">
    <location>
        <begin position="76"/>
        <end position="94"/>
    </location>
</feature>
<dbReference type="GO" id="GO:0004175">
    <property type="term" value="F:endopeptidase activity"/>
    <property type="evidence" value="ECO:0007669"/>
    <property type="project" value="UniProtKB-ARBA"/>
</dbReference>
<dbReference type="GO" id="GO:0080120">
    <property type="term" value="P:CAAX-box protein maturation"/>
    <property type="evidence" value="ECO:0007669"/>
    <property type="project" value="UniProtKB-ARBA"/>
</dbReference>
<dbReference type="AlphaFoldDB" id="A0A2P8FFI3"/>
<feature type="transmembrane region" description="Helical" evidence="1">
    <location>
        <begin position="223"/>
        <end position="243"/>
    </location>
</feature>
<organism evidence="3 4">
    <name type="scientific">Shimia abyssi</name>
    <dbReference type="NCBI Taxonomy" id="1662395"/>
    <lineage>
        <taxon>Bacteria</taxon>
        <taxon>Pseudomonadati</taxon>
        <taxon>Pseudomonadota</taxon>
        <taxon>Alphaproteobacteria</taxon>
        <taxon>Rhodobacterales</taxon>
        <taxon>Roseobacteraceae</taxon>
    </lineage>
</organism>
<dbReference type="InterPro" id="IPR042150">
    <property type="entry name" value="MmRce1-like"/>
</dbReference>
<keyword evidence="1" id="KW-1133">Transmembrane helix</keyword>
<evidence type="ECO:0000313" key="4">
    <source>
        <dbReference type="Proteomes" id="UP000240418"/>
    </source>
</evidence>
<keyword evidence="4" id="KW-1185">Reference proteome</keyword>
<dbReference type="GO" id="GO:0006508">
    <property type="term" value="P:proteolysis"/>
    <property type="evidence" value="ECO:0007669"/>
    <property type="project" value="UniProtKB-KW"/>
</dbReference>